<dbReference type="PROSITE" id="PS00028">
    <property type="entry name" value="ZINC_FINGER_C2H2_1"/>
    <property type="match status" value="1"/>
</dbReference>
<evidence type="ECO:0000313" key="4">
    <source>
        <dbReference type="Proteomes" id="UP000824890"/>
    </source>
</evidence>
<dbReference type="Proteomes" id="UP000824890">
    <property type="component" value="Unassembled WGS sequence"/>
</dbReference>
<evidence type="ECO:0000313" key="3">
    <source>
        <dbReference type="EMBL" id="KAH0913983.1"/>
    </source>
</evidence>
<reference evidence="3 4" key="1">
    <citation type="submission" date="2021-05" db="EMBL/GenBank/DDBJ databases">
        <title>Genome Assembly of Synthetic Allotetraploid Brassica napus Reveals Homoeologous Exchanges between Subgenomes.</title>
        <authorList>
            <person name="Davis J.T."/>
        </authorList>
    </citation>
    <scope>NUCLEOTIDE SEQUENCE [LARGE SCALE GENOMIC DNA]</scope>
    <source>
        <strain evidence="4">cv. Da-Ae</strain>
        <tissue evidence="3">Seedling</tissue>
    </source>
</reference>
<gene>
    <name evidence="3" type="ORF">HID58_028429</name>
</gene>
<comment type="caution">
    <text evidence="3">The sequence shown here is derived from an EMBL/GenBank/DDBJ whole genome shotgun (WGS) entry which is preliminary data.</text>
</comment>
<dbReference type="InterPro" id="IPR024768">
    <property type="entry name" value="Marf1"/>
</dbReference>
<name>A0ABQ8CAB2_BRANA</name>
<dbReference type="EMBL" id="JAGKQM010000008">
    <property type="protein sequence ID" value="KAH0913983.1"/>
    <property type="molecule type" value="Genomic_DNA"/>
</dbReference>
<feature type="region of interest" description="Disordered" evidence="1">
    <location>
        <begin position="394"/>
        <end position="438"/>
    </location>
</feature>
<keyword evidence="4" id="KW-1185">Reference proteome</keyword>
<dbReference type="CDD" id="cd10910">
    <property type="entry name" value="PIN_limkain_b1_N_like"/>
    <property type="match status" value="1"/>
</dbReference>
<accession>A0ABQ8CAB2</accession>
<dbReference type="SMART" id="SM00451">
    <property type="entry name" value="ZnF_U1"/>
    <property type="match status" value="2"/>
</dbReference>
<dbReference type="InterPro" id="IPR003604">
    <property type="entry name" value="Matrin/U1-like-C_Znf_C2H2"/>
</dbReference>
<dbReference type="InterPro" id="IPR013087">
    <property type="entry name" value="Znf_C2H2_type"/>
</dbReference>
<dbReference type="PANTHER" id="PTHR14379">
    <property type="entry name" value="LIMKAIN B LKAP"/>
    <property type="match status" value="1"/>
</dbReference>
<dbReference type="PANTHER" id="PTHR14379:SF78">
    <property type="entry name" value="NYN DOMAIN-CONTAINING PROTEIN"/>
    <property type="match status" value="1"/>
</dbReference>
<evidence type="ECO:0000259" key="2">
    <source>
        <dbReference type="PROSITE" id="PS00028"/>
    </source>
</evidence>
<protein>
    <recommendedName>
        <fullName evidence="2">C2H2-type domain-containing protein</fullName>
    </recommendedName>
</protein>
<feature type="domain" description="C2H2-type" evidence="2">
    <location>
        <begin position="155"/>
        <end position="177"/>
    </location>
</feature>
<organism evidence="3 4">
    <name type="scientific">Brassica napus</name>
    <name type="common">Rape</name>
    <dbReference type="NCBI Taxonomy" id="3708"/>
    <lineage>
        <taxon>Eukaryota</taxon>
        <taxon>Viridiplantae</taxon>
        <taxon>Streptophyta</taxon>
        <taxon>Embryophyta</taxon>
        <taxon>Tracheophyta</taxon>
        <taxon>Spermatophyta</taxon>
        <taxon>Magnoliopsida</taxon>
        <taxon>eudicotyledons</taxon>
        <taxon>Gunneridae</taxon>
        <taxon>Pentapetalae</taxon>
        <taxon>rosids</taxon>
        <taxon>malvids</taxon>
        <taxon>Brassicales</taxon>
        <taxon>Brassicaceae</taxon>
        <taxon>Brassiceae</taxon>
        <taxon>Brassica</taxon>
    </lineage>
</organism>
<evidence type="ECO:0000256" key="1">
    <source>
        <dbReference type="SAM" id="MobiDB-lite"/>
    </source>
</evidence>
<proteinExistence type="predicted"/>
<feature type="compositionally biased region" description="Basic and acidic residues" evidence="1">
    <location>
        <begin position="418"/>
        <end position="438"/>
    </location>
</feature>
<sequence>YESKPTTGVWWDINTCLVPGGYDPRRVRPSIEAALFKLMGPHPVVIYCVGNLEYISRTLLEEISSSGIRFKHTPFGGVEFIRLLRTWCQEPGHPSTPGRDSVGFVHIRPGPEPLSTKVDCPSEKWLWKDLLEETCEEPPLKIRSRILEYEKPFYCRVCMFYFSSFDVFISHFKSRQHNKVLLLSVIPFDINNYTDNTCTLCHFFLFFHYSFFEATLLCSSSLGYLIMYPYYNDANRKLHLESDEHKVSTLASLLVKTCIITFLTSCYQNLTPMCYHMCWLRRRPQQVSLMRRLPLSFPLNTSYEPKPTTGVWWDINTCPIPKDYDPSRVRPICTSHFSSFDVFISHLKSRQHKKELLLSVVPFYYINNYPDNTLCEYPYYNDANRKLHLESDEHKAAAAAGVSHETEASLVDPLSTGQEKEDATRNRTSEEPLSKETN</sequence>
<dbReference type="InterPro" id="IPR036236">
    <property type="entry name" value="Znf_C2H2_sf"/>
</dbReference>
<feature type="non-terminal residue" evidence="3">
    <location>
        <position position="1"/>
    </location>
</feature>
<dbReference type="SUPFAM" id="SSF57667">
    <property type="entry name" value="beta-beta-alpha zinc fingers"/>
    <property type="match status" value="1"/>
</dbReference>